<comment type="caution">
    <text evidence="1">The sequence shown here is derived from an EMBL/GenBank/DDBJ whole genome shotgun (WGS) entry which is preliminary data.</text>
</comment>
<name>A0A0V1GKV3_TRIPS</name>
<gene>
    <name evidence="1" type="ORF">T4C_10280</name>
</gene>
<reference evidence="1 2" key="1">
    <citation type="submission" date="2015-01" db="EMBL/GenBank/DDBJ databases">
        <title>Evolution of Trichinella species and genotypes.</title>
        <authorList>
            <person name="Korhonen P.K."/>
            <person name="Edoardo P."/>
            <person name="Giuseppe L.R."/>
            <person name="Gasser R.B."/>
        </authorList>
    </citation>
    <scope>NUCLEOTIDE SEQUENCE [LARGE SCALE GENOMIC DNA]</scope>
    <source>
        <strain evidence="1">ISS176</strain>
    </source>
</reference>
<proteinExistence type="predicted"/>
<sequence length="44" mass="5390">MFHQHKKITLDSISRLPPLRYLNVPLVFRNHVYKFWNNRQVVAL</sequence>
<organism evidence="1 2">
    <name type="scientific">Trichinella pseudospiralis</name>
    <name type="common">Parasitic roundworm</name>
    <dbReference type="NCBI Taxonomy" id="6337"/>
    <lineage>
        <taxon>Eukaryota</taxon>
        <taxon>Metazoa</taxon>
        <taxon>Ecdysozoa</taxon>
        <taxon>Nematoda</taxon>
        <taxon>Enoplea</taxon>
        <taxon>Dorylaimia</taxon>
        <taxon>Trichinellida</taxon>
        <taxon>Trichinellidae</taxon>
        <taxon>Trichinella</taxon>
    </lineage>
</organism>
<evidence type="ECO:0000313" key="2">
    <source>
        <dbReference type="Proteomes" id="UP000054826"/>
    </source>
</evidence>
<dbReference type="EMBL" id="JYDV01001795">
    <property type="protein sequence ID" value="KRY98766.1"/>
    <property type="molecule type" value="Genomic_DNA"/>
</dbReference>
<protein>
    <submittedName>
        <fullName evidence="1">Uncharacterized protein</fullName>
    </submittedName>
</protein>
<evidence type="ECO:0000313" key="1">
    <source>
        <dbReference type="EMBL" id="KRY98766.1"/>
    </source>
</evidence>
<dbReference type="Proteomes" id="UP000054826">
    <property type="component" value="Unassembled WGS sequence"/>
</dbReference>
<dbReference type="AlphaFoldDB" id="A0A0V1GKV3"/>
<accession>A0A0V1GKV3</accession>